<evidence type="ECO:0000313" key="3">
    <source>
        <dbReference type="Proteomes" id="UP000282574"/>
    </source>
</evidence>
<comment type="caution">
    <text evidence="2">The sequence shown here is derived from an EMBL/GenBank/DDBJ whole genome shotgun (WGS) entry which is preliminary data.</text>
</comment>
<organism evidence="2 3">
    <name type="scientific">Chroococcidiopsis cubana SAG 39.79</name>
    <dbReference type="NCBI Taxonomy" id="388085"/>
    <lineage>
        <taxon>Bacteria</taxon>
        <taxon>Bacillati</taxon>
        <taxon>Cyanobacteriota</taxon>
        <taxon>Cyanophyceae</taxon>
        <taxon>Chroococcidiopsidales</taxon>
        <taxon>Chroococcidiopsidaceae</taxon>
        <taxon>Chroococcidiopsis</taxon>
    </lineage>
</organism>
<protein>
    <submittedName>
        <fullName evidence="2">Oxidoreductase</fullName>
    </submittedName>
</protein>
<dbReference type="Pfam" id="PF00561">
    <property type="entry name" value="Abhydrolase_1"/>
    <property type="match status" value="1"/>
</dbReference>
<proteinExistence type="predicted"/>
<accession>A0AB37UJ22</accession>
<dbReference type="PRINTS" id="PR00111">
    <property type="entry name" value="ABHYDROLASE"/>
</dbReference>
<dbReference type="PANTHER" id="PTHR43689:SF8">
    <property type="entry name" value="ALPHA_BETA-HYDROLASES SUPERFAMILY PROTEIN"/>
    <property type="match status" value="1"/>
</dbReference>
<dbReference type="SUPFAM" id="SSF53474">
    <property type="entry name" value="alpha/beta-Hydrolases"/>
    <property type="match status" value="1"/>
</dbReference>
<name>A0AB37UJ22_9CYAN</name>
<dbReference type="InterPro" id="IPR029058">
    <property type="entry name" value="AB_hydrolase_fold"/>
</dbReference>
<evidence type="ECO:0000259" key="1">
    <source>
        <dbReference type="Pfam" id="PF00561"/>
    </source>
</evidence>
<reference evidence="2 3" key="1">
    <citation type="journal article" date="2019" name="Genome Biol. Evol.">
        <title>Day and night: Metabolic profiles and evolutionary relationships of six axenic non-marine cyanobacteria.</title>
        <authorList>
            <person name="Will S.E."/>
            <person name="Henke P."/>
            <person name="Boedeker C."/>
            <person name="Huang S."/>
            <person name="Brinkmann H."/>
            <person name="Rohde M."/>
            <person name="Jarek M."/>
            <person name="Friedl T."/>
            <person name="Seufert S."/>
            <person name="Schumacher M."/>
            <person name="Overmann J."/>
            <person name="Neumann-Schaal M."/>
            <person name="Petersen J."/>
        </authorList>
    </citation>
    <scope>NUCLEOTIDE SEQUENCE [LARGE SCALE GENOMIC DNA]</scope>
    <source>
        <strain evidence="2 3">SAG 39.79</strain>
    </source>
</reference>
<sequence>MKDWWQATFPQGRQTLKIIDANGYPVSISYGEKGTGKPLFLIHGIGSWSYNWRYSVEPLSKYFRVICFDAKGYGFSEKPLRKERHDHQLIELSRIISGLCNEPAIIVAESLGALVSLGLALAYPQLIEKLIVVNVPIFPERLPHWGMWLLSQLPTEIVKAIDSTRFPYFFAPVMRELMRLERRSVLYDPSILTDEDVYWLTYPFVEFPGTIAKVAEDLQIAAAEIEHLQAKKPSLITKIQNYLHKIKCPTLILWGKQDSWFPCSDGEKLRSRIPNAQLKILPNCGHDASAGANQAVNAAVLEFLK</sequence>
<dbReference type="AlphaFoldDB" id="A0AB37UJ22"/>
<dbReference type="InterPro" id="IPR000073">
    <property type="entry name" value="AB_hydrolase_1"/>
</dbReference>
<dbReference type="Gene3D" id="3.40.50.1820">
    <property type="entry name" value="alpha/beta hydrolase"/>
    <property type="match status" value="1"/>
</dbReference>
<keyword evidence="3" id="KW-1185">Reference proteome</keyword>
<dbReference type="EMBL" id="RSCK01000026">
    <property type="protein sequence ID" value="RUT11376.1"/>
    <property type="molecule type" value="Genomic_DNA"/>
</dbReference>
<evidence type="ECO:0000313" key="2">
    <source>
        <dbReference type="EMBL" id="RUT11376.1"/>
    </source>
</evidence>
<gene>
    <name evidence="2" type="ORF">DSM107010_33140</name>
</gene>
<feature type="domain" description="AB hydrolase-1" evidence="1">
    <location>
        <begin position="37"/>
        <end position="288"/>
    </location>
</feature>
<dbReference type="RefSeq" id="WP_106169092.1">
    <property type="nucleotide sequence ID" value="NZ_JAVKZF010000002.1"/>
</dbReference>
<dbReference type="PANTHER" id="PTHR43689">
    <property type="entry name" value="HYDROLASE"/>
    <property type="match status" value="1"/>
</dbReference>
<dbReference type="Proteomes" id="UP000282574">
    <property type="component" value="Unassembled WGS sequence"/>
</dbReference>